<dbReference type="BioCyc" id="MMAZ1236903:G139K-2522-MONOMER"/>
<evidence type="ECO:0000313" key="1">
    <source>
        <dbReference type="EMBL" id="AGF97938.1"/>
    </source>
</evidence>
<dbReference type="Proteomes" id="UP000011718">
    <property type="component" value="Chromosome"/>
</dbReference>
<dbReference type="AlphaFoldDB" id="M1QCJ4"/>
<dbReference type="EMBL" id="CP004144">
    <property type="protein sequence ID" value="AGF97938.1"/>
    <property type="molecule type" value="Genomic_DNA"/>
</dbReference>
<organism evidence="1 2">
    <name type="scientific">Methanosarcina mazei Tuc01</name>
    <dbReference type="NCBI Taxonomy" id="1236903"/>
    <lineage>
        <taxon>Archaea</taxon>
        <taxon>Methanobacteriati</taxon>
        <taxon>Methanobacteriota</taxon>
        <taxon>Stenosarchaea group</taxon>
        <taxon>Methanomicrobia</taxon>
        <taxon>Methanosarcinales</taxon>
        <taxon>Methanosarcinaceae</taxon>
        <taxon>Methanosarcina</taxon>
    </lineage>
</organism>
<reference evidence="1 2" key="1">
    <citation type="journal article" date="2013" name="Genome Announc.">
        <title>Complete Genome of a Methanosarcina mazei Strain Isolated from Sediment Samples from an Amazonian Flooded Area.</title>
        <authorList>
            <person name="Assis das Gracas D."/>
            <person name="Thiago Juca Ramos R."/>
            <person name="Vieira Araujo A.C."/>
            <person name="Zahlouth R."/>
            <person name="Ribeiro Carneiro A."/>
            <person name="Souza Lopes T."/>
            <person name="Azevedo Barauna R."/>
            <person name="Azevedo V."/>
            <person name="Cruz Schneider M.P."/>
            <person name="Pellizari V.H."/>
            <person name="Silva A."/>
        </authorList>
    </citation>
    <scope>NUCLEOTIDE SEQUENCE [LARGE SCALE GENOMIC DNA]</scope>
    <source>
        <strain evidence="1 2">Tuc01</strain>
    </source>
</reference>
<accession>M1QCJ4</accession>
<protein>
    <submittedName>
        <fullName evidence="1">Uncharacterized protein</fullName>
    </submittedName>
</protein>
<gene>
    <name evidence="1" type="ORF">MmTuc01_2644</name>
</gene>
<sequence length="41" mass="4818">MGFLNTIQFHFRSGKLTDENQKNLLIGSPDKYILEKYIESE</sequence>
<dbReference type="HOGENOM" id="CLU_3263809_0_0_2"/>
<evidence type="ECO:0000313" key="2">
    <source>
        <dbReference type="Proteomes" id="UP000011718"/>
    </source>
</evidence>
<proteinExistence type="predicted"/>
<dbReference type="KEGG" id="mmaz:MmTuc01_2644"/>
<name>M1QCJ4_METMZ</name>